<evidence type="ECO:0000313" key="2">
    <source>
        <dbReference type="Proteomes" id="UP000261032"/>
    </source>
</evidence>
<dbReference type="Proteomes" id="UP000261032">
    <property type="component" value="Unassembled WGS sequence"/>
</dbReference>
<gene>
    <name evidence="1" type="ORF">DXB93_13045</name>
</gene>
<dbReference type="RefSeq" id="WP_117581971.1">
    <property type="nucleotide sequence ID" value="NZ_JAQEEX010000048.1"/>
</dbReference>
<protein>
    <submittedName>
        <fullName evidence="1">Uncharacterized protein</fullName>
    </submittedName>
</protein>
<accession>A0A3E3EAQ0</accession>
<reference evidence="1 2" key="1">
    <citation type="submission" date="2018-08" db="EMBL/GenBank/DDBJ databases">
        <title>A genome reference for cultivated species of the human gut microbiota.</title>
        <authorList>
            <person name="Zou Y."/>
            <person name="Xue W."/>
            <person name="Luo G."/>
        </authorList>
    </citation>
    <scope>NUCLEOTIDE SEQUENCE [LARGE SCALE GENOMIC DNA]</scope>
    <source>
        <strain evidence="1 2">OM06-4</strain>
    </source>
</reference>
<organism evidence="1 2">
    <name type="scientific">Thomasclavelia ramosa</name>
    <dbReference type="NCBI Taxonomy" id="1547"/>
    <lineage>
        <taxon>Bacteria</taxon>
        <taxon>Bacillati</taxon>
        <taxon>Bacillota</taxon>
        <taxon>Erysipelotrichia</taxon>
        <taxon>Erysipelotrichales</taxon>
        <taxon>Coprobacillaceae</taxon>
        <taxon>Thomasclavelia</taxon>
    </lineage>
</organism>
<dbReference type="AlphaFoldDB" id="A0A3E3EAQ0"/>
<dbReference type="EMBL" id="QUSL01000023">
    <property type="protein sequence ID" value="RGD82920.1"/>
    <property type="molecule type" value="Genomic_DNA"/>
</dbReference>
<comment type="caution">
    <text evidence="1">The sequence shown here is derived from an EMBL/GenBank/DDBJ whole genome shotgun (WGS) entry which is preliminary data.</text>
</comment>
<name>A0A3E3EAQ0_9FIRM</name>
<evidence type="ECO:0000313" key="1">
    <source>
        <dbReference type="EMBL" id="RGD82920.1"/>
    </source>
</evidence>
<proteinExistence type="predicted"/>
<sequence length="192" mass="22635">MSKRKTKPTRQLINAKTITNSTLKLFNEDELVFFIIQPQNLSVMSVENIGSKIFALTNVLKGLADLEMICLNSRDNFEENKLFLKKRIEEERNQVIINLLEKDLYHLDKIQTLTATARLFLLCIRIRPNDQVEIMQLIHRIEKLIKLQNITVTRANKEDIKNMLAVYFEQNVTNDCFEDRDGMRWYKNEESV</sequence>